<dbReference type="InterPro" id="IPR000182">
    <property type="entry name" value="GNAT_dom"/>
</dbReference>
<accession>A0A518XE74</accession>
<dbReference type="OrthoDB" id="9796171at2"/>
<keyword evidence="5" id="KW-1185">Reference proteome</keyword>
<dbReference type="SUPFAM" id="SSF55729">
    <property type="entry name" value="Acyl-CoA N-acyltransferases (Nat)"/>
    <property type="match status" value="1"/>
</dbReference>
<evidence type="ECO:0000313" key="4">
    <source>
        <dbReference type="EMBL" id="QDY42507.1"/>
    </source>
</evidence>
<dbReference type="FunFam" id="3.40.630.30:FF:000035">
    <property type="entry name" value="GNAT family N-acetyltransferase"/>
    <property type="match status" value="1"/>
</dbReference>
<dbReference type="RefSeq" id="WP_145889028.1">
    <property type="nucleotide sequence ID" value="NZ_CP032702.1"/>
</dbReference>
<proteinExistence type="inferred from homology"/>
<protein>
    <recommendedName>
        <fullName evidence="2">Protein ElaA</fullName>
    </recommendedName>
</protein>
<dbReference type="GO" id="GO:0016747">
    <property type="term" value="F:acyltransferase activity, transferring groups other than amino-acyl groups"/>
    <property type="evidence" value="ECO:0007669"/>
    <property type="project" value="InterPro"/>
</dbReference>
<dbReference type="Proteomes" id="UP000319411">
    <property type="component" value="Chromosome"/>
</dbReference>
<evidence type="ECO:0000256" key="1">
    <source>
        <dbReference type="ARBA" id="ARBA00009623"/>
    </source>
</evidence>
<evidence type="ECO:0000256" key="2">
    <source>
        <dbReference type="ARBA" id="ARBA00072224"/>
    </source>
</evidence>
<organism evidence="4 5">
    <name type="scientific">Candidatus Pantoea soli</name>
    <dbReference type="NCBI Taxonomy" id="3098669"/>
    <lineage>
        <taxon>Bacteria</taxon>
        <taxon>Pseudomonadati</taxon>
        <taxon>Pseudomonadota</taxon>
        <taxon>Gammaproteobacteria</taxon>
        <taxon>Enterobacterales</taxon>
        <taxon>Erwiniaceae</taxon>
        <taxon>Pantoea</taxon>
    </lineage>
</organism>
<dbReference type="NCBIfam" id="NF007644">
    <property type="entry name" value="PRK10314.1"/>
    <property type="match status" value="1"/>
</dbReference>
<dbReference type="CDD" id="cd04301">
    <property type="entry name" value="NAT_SF"/>
    <property type="match status" value="1"/>
</dbReference>
<evidence type="ECO:0000313" key="5">
    <source>
        <dbReference type="Proteomes" id="UP000319411"/>
    </source>
</evidence>
<dbReference type="KEGG" id="pdis:D8B20_11645"/>
<comment type="similarity">
    <text evidence="1">Belongs to the UPF0039 (ElaA) family.</text>
</comment>
<dbReference type="AlphaFoldDB" id="A0A518XE74"/>
<dbReference type="Pfam" id="PF13673">
    <property type="entry name" value="Acetyltransf_10"/>
    <property type="match status" value="1"/>
</dbReference>
<dbReference type="InterPro" id="IPR016181">
    <property type="entry name" value="Acyl_CoA_acyltransferase"/>
</dbReference>
<dbReference type="Gene3D" id="3.40.630.30">
    <property type="match status" value="1"/>
</dbReference>
<feature type="domain" description="N-acetyltransferase" evidence="3">
    <location>
        <begin position="8"/>
        <end position="150"/>
    </location>
</feature>
<sequence length="150" mass="17111">MDMQWHDCHHSALTAQQLYTLLALRNQVFIVEQNCPYQDIDGQDLTAENRHILGYLDGKLLAYARLLTPTLEASPVSIGRVIVSEEARGLKLGYRLMEQALNSCERHWPQRAVYLSAQAHLEGFYARLGFRAVTEVYLEDNIPHLGMQKA</sequence>
<dbReference type="PROSITE" id="PS51186">
    <property type="entry name" value="GNAT"/>
    <property type="match status" value="1"/>
</dbReference>
<gene>
    <name evidence="4" type="ORF">D8B20_11645</name>
</gene>
<reference evidence="4 5" key="1">
    <citation type="submission" date="2018-10" db="EMBL/GenBank/DDBJ databases">
        <title>Genome Sequencing of Pantoea dispersa DSM 32899.</title>
        <authorList>
            <person name="Nawrath M."/>
            <person name="Ottenheim C."/>
            <person name="Wilm A."/>
            <person name="Zimmermann W."/>
            <person name="Wu J.C."/>
        </authorList>
    </citation>
    <scope>NUCLEOTIDE SEQUENCE [LARGE SCALE GENOMIC DNA]</scope>
    <source>
        <strain evidence="4 5">DSM 32899</strain>
    </source>
</reference>
<name>A0A518XE74_9GAMM</name>
<evidence type="ECO:0000259" key="3">
    <source>
        <dbReference type="PROSITE" id="PS51186"/>
    </source>
</evidence>
<dbReference type="EMBL" id="CP032702">
    <property type="protein sequence ID" value="QDY42507.1"/>
    <property type="molecule type" value="Genomic_DNA"/>
</dbReference>